<feature type="region of interest" description="Disordered" evidence="1">
    <location>
        <begin position="72"/>
        <end position="122"/>
    </location>
</feature>
<keyword evidence="2" id="KW-0472">Membrane</keyword>
<reference evidence="3 4" key="1">
    <citation type="submission" date="2014-03" db="EMBL/GenBank/DDBJ databases">
        <title>Genomics of Bifidobacteria.</title>
        <authorList>
            <person name="Ventura M."/>
            <person name="Milani C."/>
            <person name="Lugli G.A."/>
        </authorList>
    </citation>
    <scope>NUCLEOTIDE SEQUENCE [LARGE SCALE GENOMIC DNA]</scope>
    <source>
        <strain evidence="3 4">DSM 22767</strain>
    </source>
</reference>
<feature type="transmembrane region" description="Helical" evidence="2">
    <location>
        <begin position="14"/>
        <end position="33"/>
    </location>
</feature>
<sequence length="122" mass="13063">MDKRHADSDPNKTVRYLIAVVVLLLALMALMLLLDSDDGQERMPITALVVIDMSMLVIVGVLSAINGAMAASRTSGLAHQNSPARRTRTDVVADDGDDGDDGGQTHGDSMHRRPRPTGSIKN</sequence>
<accession>A0A086ZJF1</accession>
<name>A0A086ZJF1_9BIFI</name>
<evidence type="ECO:0000313" key="4">
    <source>
        <dbReference type="Proteomes" id="UP000029096"/>
    </source>
</evidence>
<dbReference type="Proteomes" id="UP000029096">
    <property type="component" value="Unassembled WGS sequence"/>
</dbReference>
<evidence type="ECO:0000313" key="3">
    <source>
        <dbReference type="EMBL" id="KFI46651.1"/>
    </source>
</evidence>
<evidence type="ECO:0000256" key="1">
    <source>
        <dbReference type="SAM" id="MobiDB-lite"/>
    </source>
</evidence>
<keyword evidence="2" id="KW-0812">Transmembrane</keyword>
<evidence type="ECO:0000256" key="2">
    <source>
        <dbReference type="SAM" id="Phobius"/>
    </source>
</evidence>
<feature type="compositionally biased region" description="Acidic residues" evidence="1">
    <location>
        <begin position="92"/>
        <end position="101"/>
    </location>
</feature>
<dbReference type="STRING" id="1437606.BBOH_0123"/>
<organism evidence="3 4">
    <name type="scientific">Bifidobacterium bohemicum DSM 22767</name>
    <dbReference type="NCBI Taxonomy" id="1437606"/>
    <lineage>
        <taxon>Bacteria</taxon>
        <taxon>Bacillati</taxon>
        <taxon>Actinomycetota</taxon>
        <taxon>Actinomycetes</taxon>
        <taxon>Bifidobacteriales</taxon>
        <taxon>Bifidobacteriaceae</taxon>
        <taxon>Bifidobacterium</taxon>
    </lineage>
</organism>
<keyword evidence="2" id="KW-1133">Transmembrane helix</keyword>
<feature type="compositionally biased region" description="Polar residues" evidence="1">
    <location>
        <begin position="72"/>
        <end position="84"/>
    </location>
</feature>
<proteinExistence type="predicted"/>
<dbReference type="RefSeq" id="WP_033520200.1">
    <property type="nucleotide sequence ID" value="NZ_JDUS01000001.1"/>
</dbReference>
<protein>
    <submittedName>
        <fullName evidence="3">Uncharacterized protein</fullName>
    </submittedName>
</protein>
<gene>
    <name evidence="3" type="ORF">BBOH_0123</name>
</gene>
<dbReference type="EMBL" id="JGYP01000001">
    <property type="protein sequence ID" value="KFI46651.1"/>
    <property type="molecule type" value="Genomic_DNA"/>
</dbReference>
<dbReference type="AlphaFoldDB" id="A0A086ZJF1"/>
<keyword evidence="4" id="KW-1185">Reference proteome</keyword>
<comment type="caution">
    <text evidence="3">The sequence shown here is derived from an EMBL/GenBank/DDBJ whole genome shotgun (WGS) entry which is preliminary data.</text>
</comment>
<feature type="transmembrane region" description="Helical" evidence="2">
    <location>
        <begin position="45"/>
        <end position="65"/>
    </location>
</feature>